<evidence type="ECO:0000259" key="4">
    <source>
        <dbReference type="PROSITE" id="PS50158"/>
    </source>
</evidence>
<feature type="region of interest" description="Disordered" evidence="3">
    <location>
        <begin position="470"/>
        <end position="490"/>
    </location>
</feature>
<dbReference type="InterPro" id="IPR006574">
    <property type="entry name" value="PRY"/>
</dbReference>
<feature type="compositionally biased region" description="Basic and acidic residues" evidence="3">
    <location>
        <begin position="478"/>
        <end position="487"/>
    </location>
</feature>
<dbReference type="InterPro" id="IPR048270">
    <property type="entry name" value="PNMA_C"/>
</dbReference>
<dbReference type="InterPro" id="IPR001870">
    <property type="entry name" value="B30.2/SPRY"/>
</dbReference>
<proteinExistence type="predicted"/>
<organism evidence="6">
    <name type="scientific">Xenopus tropicalis</name>
    <name type="common">Western clawed frog</name>
    <name type="synonym">Silurana tropicalis</name>
    <dbReference type="NCBI Taxonomy" id="8364"/>
    <lineage>
        <taxon>Eukaryota</taxon>
        <taxon>Metazoa</taxon>
        <taxon>Chordata</taxon>
        <taxon>Craniata</taxon>
        <taxon>Vertebrata</taxon>
        <taxon>Euteleostomi</taxon>
        <taxon>Amphibia</taxon>
        <taxon>Batrachia</taxon>
        <taxon>Anura</taxon>
        <taxon>Pipoidea</taxon>
        <taxon>Pipidae</taxon>
        <taxon>Xenopodinae</taxon>
        <taxon>Xenopus</taxon>
        <taxon>Silurana</taxon>
    </lineage>
</organism>
<dbReference type="CDD" id="cd12891">
    <property type="entry name" value="SPRY_PRY_C-I_2"/>
    <property type="match status" value="1"/>
</dbReference>
<keyword evidence="2" id="KW-0863">Zinc-finger</keyword>
<dbReference type="PROSITE" id="PS50188">
    <property type="entry name" value="B302_SPRY"/>
    <property type="match status" value="1"/>
</dbReference>
<dbReference type="InterPro" id="IPR003879">
    <property type="entry name" value="Butyrophylin_SPRY"/>
</dbReference>
<dbReference type="InterPro" id="IPR001878">
    <property type="entry name" value="Znf_CCHC"/>
</dbReference>
<keyword evidence="1" id="KW-0175">Coiled coil</keyword>
<dbReference type="Pfam" id="PF00622">
    <property type="entry name" value="SPRY"/>
    <property type="match status" value="1"/>
</dbReference>
<protein>
    <recommendedName>
        <fullName evidence="7">B30.2/SPRY domain-containing protein</fullName>
    </recommendedName>
</protein>
<dbReference type="SMART" id="SM00343">
    <property type="entry name" value="ZnF_C2HC"/>
    <property type="match status" value="1"/>
</dbReference>
<name>A0A1B8Y2G5_XENTR</name>
<evidence type="ECO:0000259" key="5">
    <source>
        <dbReference type="PROSITE" id="PS50188"/>
    </source>
</evidence>
<gene>
    <name evidence="6" type="ORF">XENTR_v90027482mg</name>
</gene>
<dbReference type="PRINTS" id="PR01407">
    <property type="entry name" value="BUTYPHLNCDUF"/>
</dbReference>
<dbReference type="SMART" id="SM00589">
    <property type="entry name" value="PRY"/>
    <property type="match status" value="1"/>
</dbReference>
<dbReference type="Pfam" id="PF00098">
    <property type="entry name" value="zf-CCHC"/>
    <property type="match status" value="1"/>
</dbReference>
<evidence type="ECO:0000313" key="6">
    <source>
        <dbReference type="EMBL" id="OCA17125.1"/>
    </source>
</evidence>
<dbReference type="InterPro" id="IPR026523">
    <property type="entry name" value="PNMA"/>
</dbReference>
<reference evidence="6" key="3">
    <citation type="submission" date="2016-05" db="EMBL/GenBank/DDBJ databases">
        <title>WGS assembly of Xenopus tropicalis.</title>
        <authorList>
            <person name="Sessions A."/>
            <person name="Jenkins J."/>
            <person name="Mitros T."/>
            <person name="Lyons J.T."/>
            <person name="Dichmann D.S."/>
            <person name="Robert J."/>
            <person name="Harland R.M."/>
            <person name="Rokhsar D.S."/>
        </authorList>
    </citation>
    <scope>NUCLEOTIDE SEQUENCE</scope>
    <source>
        <strain evidence="6">Nigerian</strain>
    </source>
</reference>
<dbReference type="EMBL" id="KV460527">
    <property type="protein sequence ID" value="OCA17125.1"/>
    <property type="molecule type" value="Genomic_DNA"/>
</dbReference>
<dbReference type="SUPFAM" id="SSF49899">
    <property type="entry name" value="Concanavalin A-like lectins/glucanases"/>
    <property type="match status" value="1"/>
</dbReference>
<feature type="compositionally biased region" description="Polar residues" evidence="3">
    <location>
        <begin position="141"/>
        <end position="168"/>
    </location>
</feature>
<keyword evidence="2" id="KW-0862">Zinc</keyword>
<dbReference type="InterPro" id="IPR013320">
    <property type="entry name" value="ConA-like_dom_sf"/>
</dbReference>
<dbReference type="AlphaFoldDB" id="A0A1B8Y2G5"/>
<feature type="region of interest" description="Disordered" evidence="3">
    <location>
        <begin position="131"/>
        <end position="170"/>
    </location>
</feature>
<dbReference type="SMART" id="SM00449">
    <property type="entry name" value="SPRY"/>
    <property type="match status" value="1"/>
</dbReference>
<evidence type="ECO:0000256" key="1">
    <source>
        <dbReference type="ARBA" id="ARBA00023054"/>
    </source>
</evidence>
<evidence type="ECO:0000256" key="3">
    <source>
        <dbReference type="SAM" id="MobiDB-lite"/>
    </source>
</evidence>
<dbReference type="PROSITE" id="PS50158">
    <property type="entry name" value="ZF_CCHC"/>
    <property type="match status" value="1"/>
</dbReference>
<dbReference type="InterPro" id="IPR003877">
    <property type="entry name" value="SPRY_dom"/>
</dbReference>
<accession>A0A1B8Y2G5</accession>
<dbReference type="Pfam" id="PF14893">
    <property type="entry name" value="PNMA"/>
    <property type="match status" value="1"/>
</dbReference>
<dbReference type="InterPro" id="IPR043136">
    <property type="entry name" value="B30.2/SPRY_sf"/>
</dbReference>
<dbReference type="PANTHER" id="PTHR23095">
    <property type="entry name" value="PARANEOPLASTIC ANTIGEN"/>
    <property type="match status" value="1"/>
</dbReference>
<dbReference type="GO" id="GO:0003676">
    <property type="term" value="F:nucleic acid binding"/>
    <property type="evidence" value="ECO:0007669"/>
    <property type="project" value="InterPro"/>
</dbReference>
<dbReference type="Gene3D" id="2.60.120.920">
    <property type="match status" value="1"/>
</dbReference>
<sequence>MLDGSMAAHETPQTVHQWCNALGLNPRKVAVVGPMMPRVKEDSIYEILDGEPIFFRPRVAASRRDCAGVLLNVLIDSPRELDRERVPPDIDAGDEGPWRVVLPDLSDDADDLTTHVDTLVSQFAVTAPGGVLPSKRLSDSPAEQSQVKQCPSSESVVSKGSRPSSGGQLDTPDIVSALGLLTDQLTQLAWNGNFKRLKVFSGADPVPSGEDSFESWRDSTVVSVRDWTGPEATMRRKILESLRCPAVDVVKSYLVSHPDATSGDLIEVLEVTFGPVASTTEMLHNFHSTFQKEKEALSAYLVRVEQGLRLLVTRGVIQSSEMDSLRIRQKRRGTLNSDPIAVTIRAYYQDTLTPGYVVLMERVRREEADAYVRVRRSSTQGHAERSPADAKLLEENKRLRKELEEFKAQLIGHIQPNCPVPDEVQVQSALCKERWRHKRLPGKCYKCHVMGHQARNCKTYKGPTVQKSYYEPSISESDSPKGDEGLSQRETAVENPVECCTVSACKELCITTTELVLDINTAGNEVSVSGDGKSASYSHTDQRRPQTPKGFQVSQALSSRSFPSGRHYWEVEGSKSGGWRVGAAYPSIERGGDQSWIGYNNKSWCLYRWGNNYTVTHDSKDTQLPRVPSCRRIRISLDYEAGRLSFYELSEPIRHLHTFTASFTEPLHAAFWVRRDGAWVRIIS</sequence>
<reference evidence="6" key="1">
    <citation type="submission" date="2009-11" db="EMBL/GenBank/DDBJ databases">
        <authorList>
            <consortium name="US DOE Joint Genome Institute (JGI-PGF)"/>
            <person name="Ottilar R."/>
            <person name="Schmutz J."/>
            <person name="Salamov A."/>
            <person name="Cheng J.F."/>
            <person name="Lucas S."/>
            <person name="Pitluck S."/>
            <person name="Gundlach H."/>
            <person name="Guo Y."/>
            <person name="Haberer G."/>
            <person name="Nasrallah J."/>
            <person name="Mayer K.F.X."/>
            <person name="van de Peer Y."/>
            <person name="Weigel D."/>
            <person name="Grigoriev I.V."/>
        </authorList>
    </citation>
    <scope>NUCLEOTIDE SEQUENCE</scope>
    <source>
        <strain evidence="6">Nigerian</strain>
    </source>
</reference>
<evidence type="ECO:0008006" key="7">
    <source>
        <dbReference type="Google" id="ProtNLM"/>
    </source>
</evidence>
<reference evidence="6" key="2">
    <citation type="journal article" date="2010" name="Science">
        <title>The genome of the Western clawed frog Xenopus tropicalis.</title>
        <authorList>
            <person name="Hellsten U."/>
            <person name="Harland R.M."/>
            <person name="Gilchrist M.J."/>
            <person name="Hendrix D."/>
            <person name="Jurka J."/>
            <person name="Kapitonov V."/>
            <person name="Ovcharenko I."/>
            <person name="Putnam N.H."/>
            <person name="Shu S."/>
            <person name="Taher L."/>
            <person name="Blitz I.L."/>
            <person name="Blumberg B."/>
            <person name="Dichmann D.S."/>
            <person name="Dubchak I."/>
            <person name="Amaya E."/>
            <person name="Detter J.C."/>
            <person name="Fletcher R."/>
            <person name="Gerhard D.S."/>
            <person name="Goodstein D."/>
            <person name="Graves T."/>
            <person name="Grigoriev I.V."/>
            <person name="Grimwood J."/>
            <person name="Kawashima T."/>
            <person name="Lindquist E."/>
            <person name="Lucas S.M."/>
            <person name="Mead P.E."/>
            <person name="Mitros T."/>
            <person name="Ogino H."/>
            <person name="Ohta Y."/>
            <person name="Poliakov A.V."/>
            <person name="Pollet N."/>
            <person name="Robert J."/>
            <person name="Salamov A."/>
            <person name="Sater A.K."/>
            <person name="Schmutz J."/>
            <person name="Terry A."/>
            <person name="Vize P.D."/>
            <person name="Warren W.C."/>
            <person name="Wells D."/>
            <person name="Wills A."/>
            <person name="Wilson R.K."/>
            <person name="Zimmerman L.B."/>
            <person name="Zorn A.M."/>
            <person name="Grainger R."/>
            <person name="Grammer T."/>
            <person name="Khokha M.K."/>
            <person name="Richardson P.M."/>
            <person name="Rokhsar D.S."/>
        </authorList>
    </citation>
    <scope>NUCLEOTIDE SEQUENCE [LARGE SCALE GENOMIC DNA]</scope>
    <source>
        <strain evidence="6">Nigerian</strain>
    </source>
</reference>
<keyword evidence="2" id="KW-0479">Metal-binding</keyword>
<dbReference type="PANTHER" id="PTHR23095:SF17">
    <property type="entry name" value="PARANEOPLASTIC ANTIGEN MA1"/>
    <property type="match status" value="1"/>
</dbReference>
<dbReference type="GO" id="GO:0008270">
    <property type="term" value="F:zinc ion binding"/>
    <property type="evidence" value="ECO:0007669"/>
    <property type="project" value="UniProtKB-KW"/>
</dbReference>
<feature type="domain" description="B30.2/SPRY" evidence="5">
    <location>
        <begin position="495"/>
        <end position="684"/>
    </location>
</feature>
<dbReference type="Gene3D" id="4.10.60.10">
    <property type="entry name" value="Zinc finger, CCHC-type"/>
    <property type="match status" value="1"/>
</dbReference>
<feature type="region of interest" description="Disordered" evidence="3">
    <location>
        <begin position="528"/>
        <end position="558"/>
    </location>
</feature>
<evidence type="ECO:0000256" key="2">
    <source>
        <dbReference type="PROSITE-ProRule" id="PRU00047"/>
    </source>
</evidence>
<feature type="domain" description="CCHC-type" evidence="4">
    <location>
        <begin position="443"/>
        <end position="458"/>
    </location>
</feature>